<evidence type="ECO:0000313" key="2">
    <source>
        <dbReference type="Proteomes" id="UP000199651"/>
    </source>
</evidence>
<dbReference type="Proteomes" id="UP000199651">
    <property type="component" value="Unassembled WGS sequence"/>
</dbReference>
<dbReference type="AlphaFoldDB" id="A0A1H0WAH1"/>
<sequence length="148" mass="15849">MTRKKDGFTPARAKNAIAVAKVLGPVVLPVVTPYVVQGAAAVRDRWDRRRARKLGVSVDDLGQYSGRGGTLHARIAGAATGLNELRMKDSATADELAFADSAESTLHQLAAAVRAAERMPTPRRKAAHRAVATELDRIEDRLLTALGI</sequence>
<evidence type="ECO:0000313" key="1">
    <source>
        <dbReference type="EMBL" id="SDP87687.1"/>
    </source>
</evidence>
<dbReference type="Pfam" id="PF20079">
    <property type="entry name" value="DUF6474"/>
    <property type="match status" value="1"/>
</dbReference>
<gene>
    <name evidence="1" type="ORF">SAMN05192558_11953</name>
</gene>
<dbReference type="EMBL" id="FNJB01000019">
    <property type="protein sequence ID" value="SDP87687.1"/>
    <property type="molecule type" value="Genomic_DNA"/>
</dbReference>
<reference evidence="2" key="1">
    <citation type="submission" date="2016-10" db="EMBL/GenBank/DDBJ databases">
        <authorList>
            <person name="Varghese N."/>
            <person name="Submissions S."/>
        </authorList>
    </citation>
    <scope>NUCLEOTIDE SEQUENCE [LARGE SCALE GENOMIC DNA]</scope>
    <source>
        <strain evidence="2">IBRC-M 10655</strain>
    </source>
</reference>
<name>A0A1H0WAH1_9PSEU</name>
<dbReference type="RefSeq" id="WP_091383675.1">
    <property type="nucleotide sequence ID" value="NZ_FNDV01000015.1"/>
</dbReference>
<keyword evidence="2" id="KW-1185">Reference proteome</keyword>
<protein>
    <submittedName>
        <fullName evidence="1">Uncharacterized protein</fullName>
    </submittedName>
</protein>
<proteinExistence type="predicted"/>
<dbReference type="STRING" id="504798.SAMN05421871_11553"/>
<accession>A0A1H0WAH1</accession>
<dbReference type="InterPro" id="IPR045522">
    <property type="entry name" value="DUF6474"/>
</dbReference>
<organism evidence="1 2">
    <name type="scientific">Actinokineospora alba</name>
    <dbReference type="NCBI Taxonomy" id="504798"/>
    <lineage>
        <taxon>Bacteria</taxon>
        <taxon>Bacillati</taxon>
        <taxon>Actinomycetota</taxon>
        <taxon>Actinomycetes</taxon>
        <taxon>Pseudonocardiales</taxon>
        <taxon>Pseudonocardiaceae</taxon>
        <taxon>Actinokineospora</taxon>
    </lineage>
</organism>
<dbReference type="OrthoDB" id="4374070at2"/>